<accession>A0A9W4WWA5</accession>
<name>A0A9W4WWA5_9GLOM</name>
<dbReference type="Proteomes" id="UP001153678">
    <property type="component" value="Unassembled WGS sequence"/>
</dbReference>
<protein>
    <submittedName>
        <fullName evidence="1">7455_t:CDS:1</fullName>
    </submittedName>
</protein>
<evidence type="ECO:0000313" key="1">
    <source>
        <dbReference type="EMBL" id="CAI2190516.1"/>
    </source>
</evidence>
<gene>
    <name evidence="1" type="ORF">FWILDA_LOCUS14614</name>
</gene>
<sequence length="99" mass="11439">MSNLNTSAFPDNNRETHTTPHIQVILAKRSAESCVWSFVQKKSRCCQILVEDDNGIKHQYEWSCKNKTSTTSIANHLRTKYRIIKERFKGAEILPDSEN</sequence>
<evidence type="ECO:0000313" key="2">
    <source>
        <dbReference type="Proteomes" id="UP001153678"/>
    </source>
</evidence>
<reference evidence="1" key="1">
    <citation type="submission" date="2022-08" db="EMBL/GenBank/DDBJ databases">
        <authorList>
            <person name="Kallberg Y."/>
            <person name="Tangrot J."/>
            <person name="Rosling A."/>
        </authorList>
    </citation>
    <scope>NUCLEOTIDE SEQUENCE</scope>
    <source>
        <strain evidence="1">Wild A</strain>
    </source>
</reference>
<proteinExistence type="predicted"/>
<dbReference type="AlphaFoldDB" id="A0A9W4WWA5"/>
<keyword evidence="2" id="KW-1185">Reference proteome</keyword>
<dbReference type="EMBL" id="CAMKVN010006631">
    <property type="protein sequence ID" value="CAI2190516.1"/>
    <property type="molecule type" value="Genomic_DNA"/>
</dbReference>
<organism evidence="1 2">
    <name type="scientific">Funneliformis geosporum</name>
    <dbReference type="NCBI Taxonomy" id="1117311"/>
    <lineage>
        <taxon>Eukaryota</taxon>
        <taxon>Fungi</taxon>
        <taxon>Fungi incertae sedis</taxon>
        <taxon>Mucoromycota</taxon>
        <taxon>Glomeromycotina</taxon>
        <taxon>Glomeromycetes</taxon>
        <taxon>Glomerales</taxon>
        <taxon>Glomeraceae</taxon>
        <taxon>Funneliformis</taxon>
    </lineage>
</organism>
<comment type="caution">
    <text evidence="1">The sequence shown here is derived from an EMBL/GenBank/DDBJ whole genome shotgun (WGS) entry which is preliminary data.</text>
</comment>
<dbReference type="OrthoDB" id="2334679at2759"/>